<comment type="caution">
    <text evidence="2">The sequence shown here is derived from an EMBL/GenBank/DDBJ whole genome shotgun (WGS) entry which is preliminary data.</text>
</comment>
<evidence type="ECO:0008006" key="4">
    <source>
        <dbReference type="Google" id="ProtNLM"/>
    </source>
</evidence>
<protein>
    <recommendedName>
        <fullName evidence="4">SPOR domain-containing protein</fullName>
    </recommendedName>
</protein>
<reference evidence="2" key="2">
    <citation type="submission" date="2023-01" db="EMBL/GenBank/DDBJ databases">
        <authorList>
            <person name="Sun Q."/>
            <person name="Evtushenko L."/>
        </authorList>
    </citation>
    <scope>NUCLEOTIDE SEQUENCE</scope>
    <source>
        <strain evidence="2">VKM B-1499</strain>
    </source>
</reference>
<name>A0ABQ5T838_9CAUL</name>
<keyword evidence="1" id="KW-1133">Transmembrane helix</keyword>
<dbReference type="RefSeq" id="WP_271165149.1">
    <property type="nucleotide sequence ID" value="NZ_BSFD01000005.1"/>
</dbReference>
<gene>
    <name evidence="2" type="ORF">GCM10017620_19100</name>
</gene>
<keyword evidence="3" id="KW-1185">Reference proteome</keyword>
<organism evidence="2 3">
    <name type="scientific">Brevundimonas intermedia</name>
    <dbReference type="NCBI Taxonomy" id="74315"/>
    <lineage>
        <taxon>Bacteria</taxon>
        <taxon>Pseudomonadati</taxon>
        <taxon>Pseudomonadota</taxon>
        <taxon>Alphaproteobacteria</taxon>
        <taxon>Caulobacterales</taxon>
        <taxon>Caulobacteraceae</taxon>
        <taxon>Brevundimonas</taxon>
    </lineage>
</organism>
<keyword evidence="1" id="KW-0472">Membrane</keyword>
<feature type="transmembrane region" description="Helical" evidence="1">
    <location>
        <begin position="36"/>
        <end position="58"/>
    </location>
</feature>
<evidence type="ECO:0000313" key="3">
    <source>
        <dbReference type="Proteomes" id="UP001143509"/>
    </source>
</evidence>
<evidence type="ECO:0000313" key="2">
    <source>
        <dbReference type="EMBL" id="GLK48937.1"/>
    </source>
</evidence>
<proteinExistence type="predicted"/>
<evidence type="ECO:0000256" key="1">
    <source>
        <dbReference type="SAM" id="Phobius"/>
    </source>
</evidence>
<accession>A0ABQ5T838</accession>
<dbReference type="EMBL" id="BSFD01000005">
    <property type="protein sequence ID" value="GLK48937.1"/>
    <property type="molecule type" value="Genomic_DNA"/>
</dbReference>
<sequence length="102" mass="10450">MPTERTVEHPDGRVERITENDPAAAPVIVERRGGGGLGGVIALIIGLALVLIIGWFLMNMNRNDAIESNAIAGAAESVGGAAENIGDAARDAVPERPAAPAN</sequence>
<reference evidence="2" key="1">
    <citation type="journal article" date="2014" name="Int. J. Syst. Evol. Microbiol.">
        <title>Complete genome of a new Firmicutes species belonging to the dominant human colonic microbiota ('Ruminococcus bicirculans') reveals two chromosomes and a selective capacity to utilize plant glucans.</title>
        <authorList>
            <consortium name="NISC Comparative Sequencing Program"/>
            <person name="Wegmann U."/>
            <person name="Louis P."/>
            <person name="Goesmann A."/>
            <person name="Henrissat B."/>
            <person name="Duncan S.H."/>
            <person name="Flint H.J."/>
        </authorList>
    </citation>
    <scope>NUCLEOTIDE SEQUENCE</scope>
    <source>
        <strain evidence="2">VKM B-1499</strain>
    </source>
</reference>
<dbReference type="Proteomes" id="UP001143509">
    <property type="component" value="Unassembled WGS sequence"/>
</dbReference>
<keyword evidence="1" id="KW-0812">Transmembrane</keyword>